<dbReference type="Proteomes" id="UP000435357">
    <property type="component" value="Unassembled WGS sequence"/>
</dbReference>
<dbReference type="AlphaFoldDB" id="A0A6N6M451"/>
<organism evidence="6 7">
    <name type="scientific">Salibacter halophilus</name>
    <dbReference type="NCBI Taxonomy" id="1803916"/>
    <lineage>
        <taxon>Bacteria</taxon>
        <taxon>Pseudomonadati</taxon>
        <taxon>Bacteroidota</taxon>
        <taxon>Flavobacteriia</taxon>
        <taxon>Flavobacteriales</taxon>
        <taxon>Salibacteraceae</taxon>
        <taxon>Salibacter</taxon>
    </lineage>
</organism>
<keyword evidence="3 6" id="KW-0808">Transferase</keyword>
<evidence type="ECO:0000256" key="1">
    <source>
        <dbReference type="ARBA" id="ARBA00006739"/>
    </source>
</evidence>
<evidence type="ECO:0000256" key="4">
    <source>
        <dbReference type="SAM" id="Phobius"/>
    </source>
</evidence>
<dbReference type="EMBL" id="WACR01000011">
    <property type="protein sequence ID" value="KAB1062654.1"/>
    <property type="molecule type" value="Genomic_DNA"/>
</dbReference>
<dbReference type="PANTHER" id="PTHR43630">
    <property type="entry name" value="POLY-BETA-1,6-N-ACETYL-D-GLUCOSAMINE SYNTHASE"/>
    <property type="match status" value="1"/>
</dbReference>
<comment type="similarity">
    <text evidence="1">Belongs to the glycosyltransferase 2 family.</text>
</comment>
<evidence type="ECO:0000313" key="6">
    <source>
        <dbReference type="EMBL" id="KAB1062654.1"/>
    </source>
</evidence>
<keyword evidence="4" id="KW-0472">Membrane</keyword>
<feature type="domain" description="Glycosyltransferase 2-like" evidence="5">
    <location>
        <begin position="51"/>
        <end position="158"/>
    </location>
</feature>
<keyword evidence="4" id="KW-1133">Transmembrane helix</keyword>
<feature type="transmembrane region" description="Helical" evidence="4">
    <location>
        <begin position="6"/>
        <end position="27"/>
    </location>
</feature>
<feature type="transmembrane region" description="Helical" evidence="4">
    <location>
        <begin position="287"/>
        <end position="308"/>
    </location>
</feature>
<comment type="caution">
    <text evidence="6">The sequence shown here is derived from an EMBL/GenBank/DDBJ whole genome shotgun (WGS) entry which is preliminary data.</text>
</comment>
<dbReference type="OrthoDB" id="9800276at2"/>
<dbReference type="Pfam" id="PF00535">
    <property type="entry name" value="Glycos_transf_2"/>
    <property type="match status" value="1"/>
</dbReference>
<sequence>MTEKHLQIIFFVFTALIVLQLLYTVLVQMRFIFRVKKEKKQDLPLRSEPVSVVIAARNEESNLRENLPAILSQNHPNYEVVVVNDRSNDDTALVLREFERQVNHLKVCKIEDDRKGEWGKKYALTIGLKAAKYDRVVLTDADCKPASDSWLQRMSLDLTEKQIALGISPLLSNGSFWGRFMEVDALKIALQYTTLAMCGLPYMGVGRNIAYRKGLFFRKKGFSKHMHLSSGDDDLFVNEAANAKNTAVVTHPDGFTFSKTARNLKHFINQKRRHVSTSPHYRFNTKLTLLSLSFSQYIVFGLFVVLLITETHIELVLPLFFVRYLTEQVQWITCCSVIKMKKLAPYKIIYDIISPFVYGYIGATELKNRSTAWKRKM</sequence>
<keyword evidence="4" id="KW-0812">Transmembrane</keyword>
<dbReference type="InterPro" id="IPR001173">
    <property type="entry name" value="Glyco_trans_2-like"/>
</dbReference>
<protein>
    <submittedName>
        <fullName evidence="6">Glycosyltransferase</fullName>
    </submittedName>
</protein>
<name>A0A6N6M451_9FLAO</name>
<reference evidence="6 7" key="1">
    <citation type="submission" date="2019-09" db="EMBL/GenBank/DDBJ databases">
        <title>Genomes of Cryomorphaceae.</title>
        <authorList>
            <person name="Bowman J.P."/>
        </authorList>
    </citation>
    <scope>NUCLEOTIDE SEQUENCE [LARGE SCALE GENOMIC DNA]</scope>
    <source>
        <strain evidence="6 7">KCTC 52047</strain>
    </source>
</reference>
<gene>
    <name evidence="6" type="ORF">F3059_11960</name>
</gene>
<accession>A0A6N6M451</accession>
<evidence type="ECO:0000256" key="2">
    <source>
        <dbReference type="ARBA" id="ARBA00022676"/>
    </source>
</evidence>
<keyword evidence="2" id="KW-0328">Glycosyltransferase</keyword>
<feature type="transmembrane region" description="Helical" evidence="4">
    <location>
        <begin position="348"/>
        <end position="366"/>
    </location>
</feature>
<dbReference type="Gene3D" id="3.90.550.10">
    <property type="entry name" value="Spore Coat Polysaccharide Biosynthesis Protein SpsA, Chain A"/>
    <property type="match status" value="1"/>
</dbReference>
<dbReference type="GO" id="GO:0016757">
    <property type="term" value="F:glycosyltransferase activity"/>
    <property type="evidence" value="ECO:0007669"/>
    <property type="project" value="UniProtKB-KW"/>
</dbReference>
<evidence type="ECO:0000256" key="3">
    <source>
        <dbReference type="ARBA" id="ARBA00022679"/>
    </source>
</evidence>
<keyword evidence="7" id="KW-1185">Reference proteome</keyword>
<dbReference type="PANTHER" id="PTHR43630:SF1">
    <property type="entry name" value="POLY-BETA-1,6-N-ACETYL-D-GLUCOSAMINE SYNTHASE"/>
    <property type="match status" value="1"/>
</dbReference>
<evidence type="ECO:0000259" key="5">
    <source>
        <dbReference type="Pfam" id="PF00535"/>
    </source>
</evidence>
<proteinExistence type="inferred from homology"/>
<dbReference type="InterPro" id="IPR029044">
    <property type="entry name" value="Nucleotide-diphossugar_trans"/>
</dbReference>
<dbReference type="SUPFAM" id="SSF53448">
    <property type="entry name" value="Nucleotide-diphospho-sugar transferases"/>
    <property type="match status" value="1"/>
</dbReference>
<evidence type="ECO:0000313" key="7">
    <source>
        <dbReference type="Proteomes" id="UP000435357"/>
    </source>
</evidence>